<accession>R7TP40</accession>
<dbReference type="Proteomes" id="UP000014760">
    <property type="component" value="Unassembled WGS sequence"/>
</dbReference>
<dbReference type="EnsemblMetazoa" id="CapteT222671">
    <property type="protein sequence ID" value="CapteP222671"/>
    <property type="gene ID" value="CapteG222671"/>
</dbReference>
<protein>
    <recommendedName>
        <fullName evidence="5">CUB domain-containing protein</fullName>
    </recommendedName>
</protein>
<dbReference type="EMBL" id="AMQN01002384">
    <property type="status" value="NOT_ANNOTATED_CDS"/>
    <property type="molecule type" value="Genomic_DNA"/>
</dbReference>
<reference evidence="3" key="3">
    <citation type="submission" date="2015-06" db="UniProtKB">
        <authorList>
            <consortium name="EnsemblMetazoa"/>
        </authorList>
    </citation>
    <scope>IDENTIFICATION</scope>
</reference>
<dbReference type="OrthoDB" id="10054965at2759"/>
<gene>
    <name evidence="2" type="ORF">CAPTEDRAFT_222671</name>
</gene>
<organism evidence="2">
    <name type="scientific">Capitella teleta</name>
    <name type="common">Polychaete worm</name>
    <dbReference type="NCBI Taxonomy" id="283909"/>
    <lineage>
        <taxon>Eukaryota</taxon>
        <taxon>Metazoa</taxon>
        <taxon>Spiralia</taxon>
        <taxon>Lophotrochozoa</taxon>
        <taxon>Annelida</taxon>
        <taxon>Polychaeta</taxon>
        <taxon>Sedentaria</taxon>
        <taxon>Scolecida</taxon>
        <taxon>Capitellidae</taxon>
        <taxon>Capitella</taxon>
    </lineage>
</organism>
<evidence type="ECO:0000313" key="3">
    <source>
        <dbReference type="EnsemblMetazoa" id="CapteP222671"/>
    </source>
</evidence>
<dbReference type="EMBL" id="KB309044">
    <property type="protein sequence ID" value="ELT95673.1"/>
    <property type="molecule type" value="Genomic_DNA"/>
</dbReference>
<evidence type="ECO:0000313" key="4">
    <source>
        <dbReference type="Proteomes" id="UP000014760"/>
    </source>
</evidence>
<dbReference type="OMA" id="DCRQANR"/>
<dbReference type="PANTHER" id="PTHR39297:SF1">
    <property type="entry name" value="CUB DOMAIN-CONTAINING PROTEIN"/>
    <property type="match status" value="1"/>
</dbReference>
<dbReference type="PANTHER" id="PTHR39297">
    <property type="entry name" value="CUB DOMAIN-CONTAINING PROTEIN"/>
    <property type="match status" value="1"/>
</dbReference>
<keyword evidence="4" id="KW-1185">Reference proteome</keyword>
<feature type="signal peptide" evidence="1">
    <location>
        <begin position="1"/>
        <end position="16"/>
    </location>
</feature>
<reference evidence="4" key="1">
    <citation type="submission" date="2012-12" db="EMBL/GenBank/DDBJ databases">
        <authorList>
            <person name="Hellsten U."/>
            <person name="Grimwood J."/>
            <person name="Chapman J.A."/>
            <person name="Shapiro H."/>
            <person name="Aerts A."/>
            <person name="Otillar R.P."/>
            <person name="Terry A.Y."/>
            <person name="Boore J.L."/>
            <person name="Simakov O."/>
            <person name="Marletaz F."/>
            <person name="Cho S.-J."/>
            <person name="Edsinger-Gonzales E."/>
            <person name="Havlak P."/>
            <person name="Kuo D.-H."/>
            <person name="Larsson T."/>
            <person name="Lv J."/>
            <person name="Arendt D."/>
            <person name="Savage R."/>
            <person name="Osoegawa K."/>
            <person name="de Jong P."/>
            <person name="Lindberg D.R."/>
            <person name="Seaver E.C."/>
            <person name="Weisblat D.A."/>
            <person name="Putnam N.H."/>
            <person name="Grigoriev I.V."/>
            <person name="Rokhsar D.S."/>
        </authorList>
    </citation>
    <scope>NUCLEOTIDE SEQUENCE</scope>
    <source>
        <strain evidence="4">I ESC-2004</strain>
    </source>
</reference>
<dbReference type="AlphaFoldDB" id="R7TP40"/>
<keyword evidence="1" id="KW-0732">Signal</keyword>
<reference evidence="2 4" key="2">
    <citation type="journal article" date="2013" name="Nature">
        <title>Insights into bilaterian evolution from three spiralian genomes.</title>
        <authorList>
            <person name="Simakov O."/>
            <person name="Marletaz F."/>
            <person name="Cho S.J."/>
            <person name="Edsinger-Gonzales E."/>
            <person name="Havlak P."/>
            <person name="Hellsten U."/>
            <person name="Kuo D.H."/>
            <person name="Larsson T."/>
            <person name="Lv J."/>
            <person name="Arendt D."/>
            <person name="Savage R."/>
            <person name="Osoegawa K."/>
            <person name="de Jong P."/>
            <person name="Grimwood J."/>
            <person name="Chapman J.A."/>
            <person name="Shapiro H."/>
            <person name="Aerts A."/>
            <person name="Otillar R.P."/>
            <person name="Terry A.Y."/>
            <person name="Boore J.L."/>
            <person name="Grigoriev I.V."/>
            <person name="Lindberg D.R."/>
            <person name="Seaver E.C."/>
            <person name="Weisblat D.A."/>
            <person name="Putnam N.H."/>
            <person name="Rokhsar D.S."/>
        </authorList>
    </citation>
    <scope>NUCLEOTIDE SEQUENCE</scope>
    <source>
        <strain evidence="2 4">I ESC-2004</strain>
    </source>
</reference>
<proteinExistence type="predicted"/>
<evidence type="ECO:0000256" key="1">
    <source>
        <dbReference type="SAM" id="SignalP"/>
    </source>
</evidence>
<name>R7TP40_CAPTE</name>
<sequence length="198" mass="21889">MLSLLLSSVLVAGCSAACTTFPEVEEFNYDRNYSYIASDDRRPLGFLKSTVIFNADGEVCFSVDGASDRFVELMFEVVPSQVLCFEDQTGRKRCHEGRFSECRLASADQMAFTFFCDVSEGCSESDVTFWLRITKGPTSAEDSEDMWCHWRTGEFPEDLAEIPLGFSPAPLPSEKPVDGASALSVSIVWITSLLAVLL</sequence>
<evidence type="ECO:0008006" key="5">
    <source>
        <dbReference type="Google" id="ProtNLM"/>
    </source>
</evidence>
<feature type="chain" id="PRO_5008787209" description="CUB domain-containing protein" evidence="1">
    <location>
        <begin position="17"/>
        <end position="198"/>
    </location>
</feature>
<dbReference type="HOGENOM" id="CLU_1379304_0_0_1"/>
<evidence type="ECO:0000313" key="2">
    <source>
        <dbReference type="EMBL" id="ELT95673.1"/>
    </source>
</evidence>